<evidence type="ECO:0000256" key="12">
    <source>
        <dbReference type="ARBA" id="ARBA00076299"/>
    </source>
</evidence>
<evidence type="ECO:0000313" key="15">
    <source>
        <dbReference type="Proteomes" id="UP000007305"/>
    </source>
</evidence>
<dbReference type="GO" id="GO:0006122">
    <property type="term" value="P:mitochondrial electron transport, ubiquinol to cytochrome c"/>
    <property type="evidence" value="ECO:0000318"/>
    <property type="project" value="GO_Central"/>
</dbReference>
<keyword evidence="4" id="KW-0679">Respiratory chain</keyword>
<feature type="region of interest" description="Disordered" evidence="13">
    <location>
        <begin position="33"/>
        <end position="81"/>
    </location>
</feature>
<dbReference type="Gene3D" id="1.20.5.260">
    <property type="entry name" value="Cytochrome b-c1 complex subunit 9"/>
    <property type="match status" value="1"/>
</dbReference>
<sequence length="153" mass="16528">MESTAATEPACCEIDRLPEDLLLASLARTSAPRDLPPLADGELPASPDSVAGRATESAFDIKKTLPNPSPPPVARSPCLPHADPQPPPFAMGFLDALYRVVMRRNAVYVTFVVAGAFAGERAVDYGVHKIWEMNNLGKRYEDISVLGQRPAEE</sequence>
<keyword evidence="3" id="KW-0813">Transport</keyword>
<dbReference type="SUPFAM" id="SSF81514">
    <property type="entry name" value="Subunit X (non-heme 7 kDa protein) of cytochrome bc1 complex (Ubiquinol-cytochrome c reductase)"/>
    <property type="match status" value="1"/>
</dbReference>
<reference evidence="14" key="2">
    <citation type="submission" date="2019-07" db="EMBL/GenBank/DDBJ databases">
        <authorList>
            <person name="Seetharam A."/>
            <person name="Woodhouse M."/>
            <person name="Cannon E."/>
        </authorList>
    </citation>
    <scope>NUCLEOTIDE SEQUENCE [LARGE SCALE GENOMIC DNA]</scope>
    <source>
        <strain evidence="14">cv. B73</strain>
    </source>
</reference>
<dbReference type="Proteomes" id="UP000007305">
    <property type="component" value="Chromosome 4"/>
</dbReference>
<keyword evidence="6" id="KW-0999">Mitochondrion inner membrane</keyword>
<dbReference type="InParanoid" id="A0A804NYQ9"/>
<dbReference type="AlphaFoldDB" id="A0A804NYQ9"/>
<evidence type="ECO:0000256" key="3">
    <source>
        <dbReference type="ARBA" id="ARBA00022448"/>
    </source>
</evidence>
<evidence type="ECO:0007829" key="16">
    <source>
        <dbReference type="PeptideAtlas" id="A0A804NYQ9"/>
    </source>
</evidence>
<evidence type="ECO:0000256" key="5">
    <source>
        <dbReference type="ARBA" id="ARBA00022692"/>
    </source>
</evidence>
<comment type="similarity">
    <text evidence="2">Belongs to the UQCR10/QCR9 family.</text>
</comment>
<evidence type="ECO:0000256" key="1">
    <source>
        <dbReference type="ARBA" id="ARBA00004434"/>
    </source>
</evidence>
<evidence type="ECO:0000256" key="4">
    <source>
        <dbReference type="ARBA" id="ARBA00022660"/>
    </source>
</evidence>
<dbReference type="PANTHER" id="PTHR12980:SF0">
    <property type="entry name" value="CYTOCHROME B-C1 COMPLEX SUBUNIT 9"/>
    <property type="match status" value="1"/>
</dbReference>
<dbReference type="InterPro" id="IPR036656">
    <property type="entry name" value="QCR9_sf"/>
</dbReference>
<keyword evidence="5" id="KW-0812">Transmembrane</keyword>
<dbReference type="FunFam" id="1.20.5.260:FF:000002">
    <property type="entry name" value="cytochrome b-c1 complex subunit 9"/>
    <property type="match status" value="1"/>
</dbReference>
<evidence type="ECO:0000256" key="11">
    <source>
        <dbReference type="ARBA" id="ARBA00044247"/>
    </source>
</evidence>
<dbReference type="InterPro" id="IPR008027">
    <property type="entry name" value="QCR9"/>
</dbReference>
<dbReference type="GO" id="GO:0045275">
    <property type="term" value="C:respiratory chain complex III"/>
    <property type="evidence" value="ECO:0000318"/>
    <property type="project" value="GO_Central"/>
</dbReference>
<evidence type="ECO:0000256" key="10">
    <source>
        <dbReference type="ARBA" id="ARBA00023136"/>
    </source>
</evidence>
<evidence type="ECO:0000256" key="2">
    <source>
        <dbReference type="ARBA" id="ARBA00007856"/>
    </source>
</evidence>
<evidence type="ECO:0000256" key="7">
    <source>
        <dbReference type="ARBA" id="ARBA00022982"/>
    </source>
</evidence>
<dbReference type="Pfam" id="PF05365">
    <property type="entry name" value="UCR_UQCRX_QCR9"/>
    <property type="match status" value="1"/>
</dbReference>
<keyword evidence="8" id="KW-1133">Transmembrane helix</keyword>
<evidence type="ECO:0000256" key="8">
    <source>
        <dbReference type="ARBA" id="ARBA00022989"/>
    </source>
</evidence>
<evidence type="ECO:0000256" key="13">
    <source>
        <dbReference type="SAM" id="MobiDB-lite"/>
    </source>
</evidence>
<dbReference type="EnsemblPlants" id="Zm00001eb196190_T001">
    <property type="protein sequence ID" value="Zm00001eb196190_P001"/>
    <property type="gene ID" value="Zm00001eb196190"/>
</dbReference>
<dbReference type="Gramene" id="Zm00001eb196190_T001">
    <property type="protein sequence ID" value="Zm00001eb196190_P001"/>
    <property type="gene ID" value="Zm00001eb196190"/>
</dbReference>
<dbReference type="GO" id="GO:0005743">
    <property type="term" value="C:mitochondrial inner membrane"/>
    <property type="evidence" value="ECO:0007669"/>
    <property type="project" value="UniProtKB-SubCell"/>
</dbReference>
<keyword evidence="15" id="KW-1185">Reference proteome</keyword>
<keyword evidence="16" id="KW-1267">Proteomics identification</keyword>
<keyword evidence="9" id="KW-0496">Mitochondrion</keyword>
<dbReference type="PANTHER" id="PTHR12980">
    <property type="entry name" value="UBIQUINOL-CYTOCHROME C REDUCTASE COMPLEX, SUBUNIT X"/>
    <property type="match status" value="1"/>
</dbReference>
<name>A0A804NYQ9_MAIZE</name>
<reference evidence="14" key="3">
    <citation type="submission" date="2021-05" db="UniProtKB">
        <authorList>
            <consortium name="EnsemblPlants"/>
        </authorList>
    </citation>
    <scope>IDENTIFICATION</scope>
    <source>
        <strain evidence="14">cv. B73</strain>
    </source>
</reference>
<protein>
    <recommendedName>
        <fullName evidence="11">Complex III subunit 9</fullName>
    </recommendedName>
    <alternativeName>
        <fullName evidence="12">Complex III subunit X</fullName>
    </alternativeName>
</protein>
<evidence type="ECO:0000256" key="9">
    <source>
        <dbReference type="ARBA" id="ARBA00023128"/>
    </source>
</evidence>
<organism evidence="14 15">
    <name type="scientific">Zea mays</name>
    <name type="common">Maize</name>
    <dbReference type="NCBI Taxonomy" id="4577"/>
    <lineage>
        <taxon>Eukaryota</taxon>
        <taxon>Viridiplantae</taxon>
        <taxon>Streptophyta</taxon>
        <taxon>Embryophyta</taxon>
        <taxon>Tracheophyta</taxon>
        <taxon>Spermatophyta</taxon>
        <taxon>Magnoliopsida</taxon>
        <taxon>Liliopsida</taxon>
        <taxon>Poales</taxon>
        <taxon>Poaceae</taxon>
        <taxon>PACMAD clade</taxon>
        <taxon>Panicoideae</taxon>
        <taxon>Andropogonodae</taxon>
        <taxon>Andropogoneae</taxon>
        <taxon>Tripsacinae</taxon>
        <taxon>Zea</taxon>
    </lineage>
</organism>
<reference evidence="15" key="1">
    <citation type="journal article" date="2009" name="Science">
        <title>The B73 maize genome: complexity, diversity, and dynamics.</title>
        <authorList>
            <person name="Schnable P.S."/>
            <person name="Ware D."/>
            <person name="Fulton R.S."/>
            <person name="Stein J.C."/>
            <person name="Wei F."/>
            <person name="Pasternak S."/>
            <person name="Liang C."/>
            <person name="Zhang J."/>
            <person name="Fulton L."/>
            <person name="Graves T.A."/>
            <person name="Minx P."/>
            <person name="Reily A.D."/>
            <person name="Courtney L."/>
            <person name="Kruchowski S.S."/>
            <person name="Tomlinson C."/>
            <person name="Strong C."/>
            <person name="Delehaunty K."/>
            <person name="Fronick C."/>
            <person name="Courtney B."/>
            <person name="Rock S.M."/>
            <person name="Belter E."/>
            <person name="Du F."/>
            <person name="Kim K."/>
            <person name="Abbott R.M."/>
            <person name="Cotton M."/>
            <person name="Levy A."/>
            <person name="Marchetto P."/>
            <person name="Ochoa K."/>
            <person name="Jackson S.M."/>
            <person name="Gillam B."/>
            <person name="Chen W."/>
            <person name="Yan L."/>
            <person name="Higginbotham J."/>
            <person name="Cardenas M."/>
            <person name="Waligorski J."/>
            <person name="Applebaum E."/>
            <person name="Phelps L."/>
            <person name="Falcone J."/>
            <person name="Kanchi K."/>
            <person name="Thane T."/>
            <person name="Scimone A."/>
            <person name="Thane N."/>
            <person name="Henke J."/>
            <person name="Wang T."/>
            <person name="Ruppert J."/>
            <person name="Shah N."/>
            <person name="Rotter K."/>
            <person name="Hodges J."/>
            <person name="Ingenthron E."/>
            <person name="Cordes M."/>
            <person name="Kohlberg S."/>
            <person name="Sgro J."/>
            <person name="Delgado B."/>
            <person name="Mead K."/>
            <person name="Chinwalla A."/>
            <person name="Leonard S."/>
            <person name="Crouse K."/>
            <person name="Collura K."/>
            <person name="Kudrna D."/>
            <person name="Currie J."/>
            <person name="He R."/>
            <person name="Angelova A."/>
            <person name="Rajasekar S."/>
            <person name="Mueller T."/>
            <person name="Lomeli R."/>
            <person name="Scara G."/>
            <person name="Ko A."/>
            <person name="Delaney K."/>
            <person name="Wissotski M."/>
            <person name="Lopez G."/>
            <person name="Campos D."/>
            <person name="Braidotti M."/>
            <person name="Ashley E."/>
            <person name="Golser W."/>
            <person name="Kim H."/>
            <person name="Lee S."/>
            <person name="Lin J."/>
            <person name="Dujmic Z."/>
            <person name="Kim W."/>
            <person name="Talag J."/>
            <person name="Zuccolo A."/>
            <person name="Fan C."/>
            <person name="Sebastian A."/>
            <person name="Kramer M."/>
            <person name="Spiegel L."/>
            <person name="Nascimento L."/>
            <person name="Zutavern T."/>
            <person name="Miller B."/>
            <person name="Ambroise C."/>
            <person name="Muller S."/>
            <person name="Spooner W."/>
            <person name="Narechania A."/>
            <person name="Ren L."/>
            <person name="Wei S."/>
            <person name="Kumari S."/>
            <person name="Faga B."/>
            <person name="Levy M.J."/>
            <person name="McMahan L."/>
            <person name="Van Buren P."/>
            <person name="Vaughn M.W."/>
            <person name="Ying K."/>
            <person name="Yeh C.-T."/>
            <person name="Emrich S.J."/>
            <person name="Jia Y."/>
            <person name="Kalyanaraman A."/>
            <person name="Hsia A.-P."/>
            <person name="Barbazuk W.B."/>
            <person name="Baucom R.S."/>
            <person name="Brutnell T.P."/>
            <person name="Carpita N.C."/>
            <person name="Chaparro C."/>
            <person name="Chia J.-M."/>
            <person name="Deragon J.-M."/>
            <person name="Estill J.C."/>
            <person name="Fu Y."/>
            <person name="Jeddeloh J.A."/>
            <person name="Han Y."/>
            <person name="Lee H."/>
            <person name="Li P."/>
            <person name="Lisch D.R."/>
            <person name="Liu S."/>
            <person name="Liu Z."/>
            <person name="Nagel D.H."/>
            <person name="McCann M.C."/>
            <person name="SanMiguel P."/>
            <person name="Myers A.M."/>
            <person name="Nettleton D."/>
            <person name="Nguyen J."/>
            <person name="Penning B.W."/>
            <person name="Ponnala L."/>
            <person name="Schneider K.L."/>
            <person name="Schwartz D.C."/>
            <person name="Sharma A."/>
            <person name="Soderlund C."/>
            <person name="Springer N.M."/>
            <person name="Sun Q."/>
            <person name="Wang H."/>
            <person name="Waterman M."/>
            <person name="Westerman R."/>
            <person name="Wolfgruber T.K."/>
            <person name="Yang L."/>
            <person name="Yu Y."/>
            <person name="Zhang L."/>
            <person name="Zhou S."/>
            <person name="Zhu Q."/>
            <person name="Bennetzen J.L."/>
            <person name="Dawe R.K."/>
            <person name="Jiang J."/>
            <person name="Jiang N."/>
            <person name="Presting G.G."/>
            <person name="Wessler S.R."/>
            <person name="Aluru S."/>
            <person name="Martienssen R.A."/>
            <person name="Clifton S.W."/>
            <person name="McCombie W.R."/>
            <person name="Wing R.A."/>
            <person name="Wilson R.K."/>
        </authorList>
    </citation>
    <scope>NUCLEOTIDE SEQUENCE [LARGE SCALE GENOMIC DNA]</scope>
    <source>
        <strain evidence="15">cv. B73</strain>
    </source>
</reference>
<accession>A0A804NYQ9</accession>
<comment type="subcellular location">
    <subcellularLocation>
        <location evidence="1">Mitochondrion inner membrane</location>
        <topology evidence="1">Single-pass membrane protein</topology>
    </subcellularLocation>
</comment>
<evidence type="ECO:0000313" key="14">
    <source>
        <dbReference type="EnsemblPlants" id="Zm00001eb196190_P001"/>
    </source>
</evidence>
<evidence type="ECO:0000256" key="6">
    <source>
        <dbReference type="ARBA" id="ARBA00022792"/>
    </source>
</evidence>
<keyword evidence="7" id="KW-0249">Electron transport</keyword>
<proteinExistence type="evidence at protein level"/>
<keyword evidence="10" id="KW-0472">Membrane</keyword>